<gene>
    <name evidence="2" type="ORF">GNZ21_11790</name>
</gene>
<dbReference type="AlphaFoldDB" id="A0A7K1UKN4"/>
<feature type="transmembrane region" description="Helical" evidence="1">
    <location>
        <begin position="20"/>
        <end position="44"/>
    </location>
</feature>
<sequence length="58" mass="6158">MNLPVLALLAAGPTPTELPFPAWVYGAVMFALLMLSLLITLGFASKGKELPADPQSHH</sequence>
<comment type="caution">
    <text evidence="2">The sequence shown here is derived from an EMBL/GenBank/DDBJ whole genome shotgun (WGS) entry which is preliminary data.</text>
</comment>
<dbReference type="EMBL" id="WRPM01000085">
    <property type="protein sequence ID" value="MVT27030.1"/>
    <property type="molecule type" value="Genomic_DNA"/>
</dbReference>
<protein>
    <submittedName>
        <fullName evidence="2">Uncharacterized protein</fullName>
    </submittedName>
</protein>
<dbReference type="Proteomes" id="UP000460157">
    <property type="component" value="Unassembled WGS sequence"/>
</dbReference>
<evidence type="ECO:0000256" key="1">
    <source>
        <dbReference type="SAM" id="Phobius"/>
    </source>
</evidence>
<keyword evidence="1" id="KW-1133">Transmembrane helix</keyword>
<evidence type="ECO:0000313" key="3">
    <source>
        <dbReference type="Proteomes" id="UP000460157"/>
    </source>
</evidence>
<keyword evidence="1" id="KW-0812">Transmembrane</keyword>
<keyword evidence="1" id="KW-0472">Membrane</keyword>
<organism evidence="2 3">
    <name type="scientific">Nesterenkonia alkaliphila</name>
    <dbReference type="NCBI Taxonomy" id="1463631"/>
    <lineage>
        <taxon>Bacteria</taxon>
        <taxon>Bacillati</taxon>
        <taxon>Actinomycetota</taxon>
        <taxon>Actinomycetes</taxon>
        <taxon>Micrococcales</taxon>
        <taxon>Micrococcaceae</taxon>
        <taxon>Nesterenkonia</taxon>
    </lineage>
</organism>
<evidence type="ECO:0000313" key="2">
    <source>
        <dbReference type="EMBL" id="MVT27030.1"/>
    </source>
</evidence>
<accession>A0A7K1UKN4</accession>
<reference evidence="2 3" key="1">
    <citation type="submission" date="2019-12" db="EMBL/GenBank/DDBJ databases">
        <title>Nesterenkonia muleiensis sp. nov., a novel actinobacterium isolated from sap of Populus euphratica.</title>
        <authorList>
            <person name="Wang R."/>
        </authorList>
    </citation>
    <scope>NUCLEOTIDE SEQUENCE [LARGE SCALE GENOMIC DNA]</scope>
    <source>
        <strain evidence="2 3">F10</strain>
    </source>
</reference>
<dbReference type="RefSeq" id="WP_157324585.1">
    <property type="nucleotide sequence ID" value="NZ_BMFX01000021.1"/>
</dbReference>
<dbReference type="OrthoDB" id="4966086at2"/>
<proteinExistence type="predicted"/>
<name>A0A7K1UKN4_9MICC</name>
<keyword evidence="3" id="KW-1185">Reference proteome</keyword>